<organism evidence="3 4">
    <name type="scientific">Trebonia kvetii</name>
    <dbReference type="NCBI Taxonomy" id="2480626"/>
    <lineage>
        <taxon>Bacteria</taxon>
        <taxon>Bacillati</taxon>
        <taxon>Actinomycetota</taxon>
        <taxon>Actinomycetes</taxon>
        <taxon>Streptosporangiales</taxon>
        <taxon>Treboniaceae</taxon>
        <taxon>Trebonia</taxon>
    </lineage>
</organism>
<dbReference type="Proteomes" id="UP000460272">
    <property type="component" value="Unassembled WGS sequence"/>
</dbReference>
<dbReference type="OrthoDB" id="123307at2"/>
<keyword evidence="4" id="KW-1185">Reference proteome</keyword>
<reference evidence="3 4" key="1">
    <citation type="submission" date="2018-11" db="EMBL/GenBank/DDBJ databases">
        <title>Trebonia kvetii gen.nov., sp.nov., a novel acidophilic actinobacterium, and proposal of the new actinobacterial family Treboniaceae fam. nov.</title>
        <authorList>
            <person name="Rapoport D."/>
            <person name="Sagova-Mareckova M."/>
            <person name="Sedlacek I."/>
            <person name="Provaznik J."/>
            <person name="Kralova S."/>
            <person name="Pavlinic D."/>
            <person name="Benes V."/>
            <person name="Kopecky J."/>
        </authorList>
    </citation>
    <scope>NUCLEOTIDE SEQUENCE [LARGE SCALE GENOMIC DNA]</scope>
    <source>
        <strain evidence="3 4">15Tr583</strain>
    </source>
</reference>
<feature type="domain" description="Zinc finger CGNR" evidence="2">
    <location>
        <begin position="194"/>
        <end position="236"/>
    </location>
</feature>
<evidence type="ECO:0000313" key="3">
    <source>
        <dbReference type="EMBL" id="TVZ00856.1"/>
    </source>
</evidence>
<dbReference type="PANTHER" id="PTHR35525">
    <property type="entry name" value="BLL6575 PROTEIN"/>
    <property type="match status" value="1"/>
</dbReference>
<sequence length="245" mass="25758">MTMRSSSSGSGDRCPTTARVATGARPHRTTAVSPAASASRLTGVPPGSAGTLRTRRLPPVCCNGLMQFNTYTVAGAHIAVWLVNHPEPDQAALAAQLRSHDVHEPQVTVDDALALNPWAARLREVFESQTVAEKAELTDALLLAADCRPRLVSHGPGSPFHFHYAPVETGLAARVRALTAAGVAHVIDAGGGSRLRACDRAGCGVAFLDTSRNGRRHFCGVRCANQVNVANHRLRQRPVGAGTAG</sequence>
<dbReference type="Gene3D" id="1.10.3300.10">
    <property type="entry name" value="Jann2411-like domain"/>
    <property type="match status" value="1"/>
</dbReference>
<evidence type="ECO:0000259" key="2">
    <source>
        <dbReference type="Pfam" id="PF11706"/>
    </source>
</evidence>
<comment type="caution">
    <text evidence="3">The sequence shown here is derived from an EMBL/GenBank/DDBJ whole genome shotgun (WGS) entry which is preliminary data.</text>
</comment>
<dbReference type="InterPro" id="IPR010852">
    <property type="entry name" value="ABATE"/>
</dbReference>
<dbReference type="SUPFAM" id="SSF160904">
    <property type="entry name" value="Jann2411-like"/>
    <property type="match status" value="1"/>
</dbReference>
<evidence type="ECO:0000313" key="4">
    <source>
        <dbReference type="Proteomes" id="UP000460272"/>
    </source>
</evidence>
<dbReference type="InterPro" id="IPR021005">
    <property type="entry name" value="Znf_CGNR"/>
</dbReference>
<feature type="region of interest" description="Disordered" evidence="1">
    <location>
        <begin position="1"/>
        <end position="51"/>
    </location>
</feature>
<gene>
    <name evidence="3" type="ORF">EAS64_36555</name>
</gene>
<dbReference type="EMBL" id="RPFW01000008">
    <property type="protein sequence ID" value="TVZ00856.1"/>
    <property type="molecule type" value="Genomic_DNA"/>
</dbReference>
<evidence type="ECO:0000256" key="1">
    <source>
        <dbReference type="SAM" id="MobiDB-lite"/>
    </source>
</evidence>
<name>A0A6P2BRM2_9ACTN</name>
<protein>
    <submittedName>
        <fullName evidence="3">CGNR zinc finger domain-containing protein</fullName>
    </submittedName>
</protein>
<feature type="compositionally biased region" description="Polar residues" evidence="1">
    <location>
        <begin position="1"/>
        <end position="10"/>
    </location>
</feature>
<dbReference type="AlphaFoldDB" id="A0A6P2BRM2"/>
<dbReference type="InterPro" id="IPR023286">
    <property type="entry name" value="ABATE_dom_sf"/>
</dbReference>
<dbReference type="PANTHER" id="PTHR35525:SF3">
    <property type="entry name" value="BLL6575 PROTEIN"/>
    <property type="match status" value="1"/>
</dbReference>
<accession>A0A6P2BRM2</accession>
<dbReference type="Pfam" id="PF11706">
    <property type="entry name" value="zf-CGNR"/>
    <property type="match status" value="1"/>
</dbReference>
<proteinExistence type="predicted"/>